<dbReference type="InterPro" id="IPR029063">
    <property type="entry name" value="SAM-dependent_MTases_sf"/>
</dbReference>
<organism evidence="1 2">
    <name type="scientific">Candidatus Woykebacteria bacterium RBG_19FT_COMBO_43_10</name>
    <dbReference type="NCBI Taxonomy" id="1802598"/>
    <lineage>
        <taxon>Bacteria</taxon>
        <taxon>Candidatus Woykeibacteriota</taxon>
    </lineage>
</organism>
<evidence type="ECO:0000313" key="1">
    <source>
        <dbReference type="EMBL" id="OGY27284.1"/>
    </source>
</evidence>
<comment type="caution">
    <text evidence="1">The sequence shown here is derived from an EMBL/GenBank/DDBJ whole genome shotgun (WGS) entry which is preliminary data.</text>
</comment>
<name>A0A1G1WI04_9BACT</name>
<evidence type="ECO:0000313" key="2">
    <source>
        <dbReference type="Proteomes" id="UP000176645"/>
    </source>
</evidence>
<accession>A0A1G1WI04</accession>
<dbReference type="AlphaFoldDB" id="A0A1G1WI04"/>
<protein>
    <recommendedName>
        <fullName evidence="3">SAM-dependent methyltransferase</fullName>
    </recommendedName>
</protein>
<dbReference type="EMBL" id="MHCU01000042">
    <property type="protein sequence ID" value="OGY27284.1"/>
    <property type="molecule type" value="Genomic_DNA"/>
</dbReference>
<reference evidence="1 2" key="1">
    <citation type="journal article" date="2016" name="Nat. Commun.">
        <title>Thousands of microbial genomes shed light on interconnected biogeochemical processes in an aquifer system.</title>
        <authorList>
            <person name="Anantharaman K."/>
            <person name="Brown C.T."/>
            <person name="Hug L.A."/>
            <person name="Sharon I."/>
            <person name="Castelle C.J."/>
            <person name="Probst A.J."/>
            <person name="Thomas B.C."/>
            <person name="Singh A."/>
            <person name="Wilkins M.J."/>
            <person name="Karaoz U."/>
            <person name="Brodie E.L."/>
            <person name="Williams K.H."/>
            <person name="Hubbard S.S."/>
            <person name="Banfield J.F."/>
        </authorList>
    </citation>
    <scope>NUCLEOTIDE SEQUENCE [LARGE SCALE GENOMIC DNA]</scope>
</reference>
<evidence type="ECO:0008006" key="3">
    <source>
        <dbReference type="Google" id="ProtNLM"/>
    </source>
</evidence>
<dbReference type="CDD" id="cd02440">
    <property type="entry name" value="AdoMet_MTases"/>
    <property type="match status" value="1"/>
</dbReference>
<proteinExistence type="predicted"/>
<sequence>MRGRRDIRGLENKIASSFRDPSGFLFTKDGTIYRQINKTYKENYDLLVGSGLLKKLADDGFLIPHKEVGMNLAQTEPAYKIIQPEKIPFVSYPYEWSFSMLKDAALLTLSIQKMALEFGMSLRDATAYNIQFVRGKLILIDTLSFEKFNEKPWVAYRQFCQHFLAPLALMSYVDVELGKLLREYIDGIPLNLATKFLPFKTKIKPGLLIHLHLHASSQQKHADKGEKMRNKKMQMSKRSHLGLIDSLEGAIKALRWEPKGTEWADYYQGNLNYLPAALRHKANLVEEFLDKTRPRLVWDLGANTGLFSRIASDKGISTISSDIDPAAVEVNYKTAVEKDEKNILPLLIDLTNPSPAIGWANTERDSFLARGPVDTAFALALVHHLAISNNLPLEKLAQFFAAVCRHLVIEFIPKEDSQVQKLLSSREDIFPNYTKEGFEREFKKFFVKKESRGIKGSKRTLYLMAKK</sequence>
<dbReference type="Gene3D" id="3.40.50.150">
    <property type="entry name" value="Vaccinia Virus protein VP39"/>
    <property type="match status" value="1"/>
</dbReference>
<dbReference type="Proteomes" id="UP000176645">
    <property type="component" value="Unassembled WGS sequence"/>
</dbReference>
<gene>
    <name evidence="1" type="ORF">A2Z42_01475</name>
</gene>
<dbReference type="SUPFAM" id="SSF53335">
    <property type="entry name" value="S-adenosyl-L-methionine-dependent methyltransferases"/>
    <property type="match status" value="1"/>
</dbReference>